<keyword evidence="2" id="KW-1185">Reference proteome</keyword>
<name>A0ACC2C9N2_DIPCM</name>
<sequence length="696" mass="76042">MAMAAHQKAPVLSFSSAVSAAPPPSSPCPPTPTPTPTHASFSSSSQGMGIKTVVVDANAIIEGLNLAKYLAHQISTVTVTEVLEEVRDPRARAHLASLPFDIKCVEPEEEAIQKVIQFARATGDIQSLSKVDIKVIALAYTLEAQIHGTAHIRSQPPPTLYNPVHQRREKDPLGWGSNVPNPEEWVQFPEEGEGDEEQPDPTSHILGLKDLNIENKSDCRSDGGMTVDGVENFNYARKPDSFEVGRPVVPYSEEPLGPDENLSTQDAISEATHSFDSASKVGNVSEGAKDVEKLSHQGKSFHERLGQRNTHIRKGSRARNYPVKSVVPVPEGKSMVSAGIDASRGELEDVPDVEWEKAMSRSTRRKHIKKALNLKDAANGSLANITHDFESFSTSQGHDEQESLDSGDAIQAYPGTYKNISSFEAHHKDQHLAEAHTHNSGTEDVFHGFAHGAKCIENVSDSDHNQEKALREMVTQEDFDKSISMVCNGDEHISGESGSLGDELESEPSGMLAPLWSSSIACLTTDYAMQNVILQMGLRLLSPTGVQVRELHRWMLKCHACGQVTRQVGRIFCPRCGNGGTLYKVSVTVGANGCIQGGRSRRVNLRGTRYSLPMPKGGREGASLNPILREDQLPQRLLYPKVKKGSSAAVLEGLSFSEYSYKGAEKKFETILPVREATAIFSGRRNPNDKRMGRRH</sequence>
<dbReference type="EMBL" id="CM055102">
    <property type="protein sequence ID" value="KAJ7538737.1"/>
    <property type="molecule type" value="Genomic_DNA"/>
</dbReference>
<gene>
    <name evidence="1" type="ORF">O6H91_11G061900</name>
</gene>
<dbReference type="Proteomes" id="UP001162992">
    <property type="component" value="Chromosome 11"/>
</dbReference>
<evidence type="ECO:0000313" key="2">
    <source>
        <dbReference type="Proteomes" id="UP001162992"/>
    </source>
</evidence>
<accession>A0ACC2C9N2</accession>
<proteinExistence type="predicted"/>
<protein>
    <submittedName>
        <fullName evidence="1">Uncharacterized protein</fullName>
    </submittedName>
</protein>
<reference evidence="2" key="1">
    <citation type="journal article" date="2024" name="Proc. Natl. Acad. Sci. U.S.A.">
        <title>Extraordinary preservation of gene collinearity over three hundred million years revealed in homosporous lycophytes.</title>
        <authorList>
            <person name="Li C."/>
            <person name="Wickell D."/>
            <person name="Kuo L.Y."/>
            <person name="Chen X."/>
            <person name="Nie B."/>
            <person name="Liao X."/>
            <person name="Peng D."/>
            <person name="Ji J."/>
            <person name="Jenkins J."/>
            <person name="Williams M."/>
            <person name="Shu S."/>
            <person name="Plott C."/>
            <person name="Barry K."/>
            <person name="Rajasekar S."/>
            <person name="Grimwood J."/>
            <person name="Han X."/>
            <person name="Sun S."/>
            <person name="Hou Z."/>
            <person name="He W."/>
            <person name="Dai G."/>
            <person name="Sun C."/>
            <person name="Schmutz J."/>
            <person name="Leebens-Mack J.H."/>
            <person name="Li F.W."/>
            <person name="Wang L."/>
        </authorList>
    </citation>
    <scope>NUCLEOTIDE SEQUENCE [LARGE SCALE GENOMIC DNA]</scope>
    <source>
        <strain evidence="2">cv. PW_Plant_1</strain>
    </source>
</reference>
<comment type="caution">
    <text evidence="1">The sequence shown here is derived from an EMBL/GenBank/DDBJ whole genome shotgun (WGS) entry which is preliminary data.</text>
</comment>
<organism evidence="1 2">
    <name type="scientific">Diphasiastrum complanatum</name>
    <name type="common">Issler's clubmoss</name>
    <name type="synonym">Lycopodium complanatum</name>
    <dbReference type="NCBI Taxonomy" id="34168"/>
    <lineage>
        <taxon>Eukaryota</taxon>
        <taxon>Viridiplantae</taxon>
        <taxon>Streptophyta</taxon>
        <taxon>Embryophyta</taxon>
        <taxon>Tracheophyta</taxon>
        <taxon>Lycopodiopsida</taxon>
        <taxon>Lycopodiales</taxon>
        <taxon>Lycopodiaceae</taxon>
        <taxon>Lycopodioideae</taxon>
        <taxon>Diphasiastrum</taxon>
    </lineage>
</organism>
<evidence type="ECO:0000313" key="1">
    <source>
        <dbReference type="EMBL" id="KAJ7538737.1"/>
    </source>
</evidence>